<dbReference type="Pfam" id="PF13471">
    <property type="entry name" value="Transglut_core3"/>
    <property type="match status" value="1"/>
</dbReference>
<feature type="domain" description="Microcin J25-processing protein McjB C-terminal" evidence="1">
    <location>
        <begin position="22"/>
        <end position="131"/>
    </location>
</feature>
<dbReference type="EMBL" id="JAFFZM010000012">
    <property type="protein sequence ID" value="MBO8200767.1"/>
    <property type="molecule type" value="Genomic_DNA"/>
</dbReference>
<keyword evidence="3" id="KW-1185">Reference proteome</keyword>
<evidence type="ECO:0000313" key="2">
    <source>
        <dbReference type="EMBL" id="MBO8200767.1"/>
    </source>
</evidence>
<evidence type="ECO:0000259" key="1">
    <source>
        <dbReference type="Pfam" id="PF13471"/>
    </source>
</evidence>
<name>A0ABS3Y0Q8_9ACTN</name>
<organism evidence="2 3">
    <name type="scientific">Streptomyces smyrnaeus</name>
    <dbReference type="NCBI Taxonomy" id="1387713"/>
    <lineage>
        <taxon>Bacteria</taxon>
        <taxon>Bacillati</taxon>
        <taxon>Actinomycetota</taxon>
        <taxon>Actinomycetes</taxon>
        <taxon>Kitasatosporales</taxon>
        <taxon>Streptomycetaceae</taxon>
        <taxon>Streptomyces</taxon>
    </lineage>
</organism>
<dbReference type="InterPro" id="IPR032708">
    <property type="entry name" value="McjB_C"/>
</dbReference>
<dbReference type="GeneID" id="96261099"/>
<accession>A0ABS3Y0Q8</accession>
<sequence length="153" mass="16610">MSEPVALAPRDRLPLRRRPLPLAAVAVARLLALLPPARIRWFLEHARRGAAPATVEQALAARRDVVSVSLRCAGQGCLERSLAAALLCRCRGTWPTWCTGVRTHPFAAHAWIEAAGHPVGEPHLKGHYRLLLSVPPLPSARPDASPPEERQGS</sequence>
<dbReference type="Proteomes" id="UP000721954">
    <property type="component" value="Unassembled WGS sequence"/>
</dbReference>
<dbReference type="RefSeq" id="WP_209212375.1">
    <property type="nucleotide sequence ID" value="NZ_JAFFZM010000012.1"/>
</dbReference>
<evidence type="ECO:0000313" key="3">
    <source>
        <dbReference type="Proteomes" id="UP000721954"/>
    </source>
</evidence>
<dbReference type="NCBIfam" id="NF033537">
    <property type="entry name" value="lasso_biosyn_B2"/>
    <property type="match status" value="1"/>
</dbReference>
<protein>
    <submittedName>
        <fullName evidence="2">Lasso peptide biosynthesis B2 protein</fullName>
    </submittedName>
</protein>
<dbReference type="InterPro" id="IPR053521">
    <property type="entry name" value="McjB-like"/>
</dbReference>
<reference evidence="2 3" key="1">
    <citation type="submission" date="2021-02" db="EMBL/GenBank/DDBJ databases">
        <title>Streptomyces spirodelae sp. nov., isolated from duckweed.</title>
        <authorList>
            <person name="Saimee Y."/>
            <person name="Duangmal K."/>
        </authorList>
    </citation>
    <scope>NUCLEOTIDE SEQUENCE [LARGE SCALE GENOMIC DNA]</scope>
    <source>
        <strain evidence="2 3">DSM 42105</strain>
    </source>
</reference>
<comment type="caution">
    <text evidence="2">The sequence shown here is derived from an EMBL/GenBank/DDBJ whole genome shotgun (WGS) entry which is preliminary data.</text>
</comment>
<proteinExistence type="predicted"/>
<gene>
    <name evidence="2" type="ORF">JW613_20985</name>
</gene>